<dbReference type="Pfam" id="PF00383">
    <property type="entry name" value="dCMP_cyt_deam_1"/>
    <property type="match status" value="1"/>
</dbReference>
<gene>
    <name evidence="3" type="ORF">A2851_04425</name>
</gene>
<feature type="compositionally biased region" description="Basic and acidic residues" evidence="1">
    <location>
        <begin position="11"/>
        <end position="22"/>
    </location>
</feature>
<dbReference type="SUPFAM" id="SSF53927">
    <property type="entry name" value="Cytidine deaminase-like"/>
    <property type="match status" value="1"/>
</dbReference>
<accession>A0A1F6CUT5</accession>
<evidence type="ECO:0000256" key="1">
    <source>
        <dbReference type="SAM" id="MobiDB-lite"/>
    </source>
</evidence>
<protein>
    <recommendedName>
        <fullName evidence="2">CMP/dCMP-type deaminase domain-containing protein</fullName>
    </recommendedName>
</protein>
<dbReference type="GO" id="GO:0003824">
    <property type="term" value="F:catalytic activity"/>
    <property type="evidence" value="ECO:0007669"/>
    <property type="project" value="InterPro"/>
</dbReference>
<dbReference type="AlphaFoldDB" id="A0A1F6CUT5"/>
<evidence type="ECO:0000313" key="3">
    <source>
        <dbReference type="EMBL" id="OGG52905.1"/>
    </source>
</evidence>
<evidence type="ECO:0000259" key="2">
    <source>
        <dbReference type="PROSITE" id="PS51747"/>
    </source>
</evidence>
<feature type="region of interest" description="Disordered" evidence="1">
    <location>
        <begin position="1"/>
        <end position="25"/>
    </location>
</feature>
<dbReference type="InterPro" id="IPR016193">
    <property type="entry name" value="Cytidine_deaminase-like"/>
</dbReference>
<feature type="domain" description="CMP/dCMP-type deaminase" evidence="2">
    <location>
        <begin position="1"/>
        <end position="136"/>
    </location>
</feature>
<proteinExistence type="predicted"/>
<comment type="caution">
    <text evidence="3">The sequence shown here is derived from an EMBL/GenBank/DDBJ whole genome shotgun (WGS) entry which is preliminary data.</text>
</comment>
<sequence length="146" mass="16302">MDNSSMQEAKAYAKEHSIDKHQPTGALVVKDGKVIGRGANGSEYHKTHECERVKRGIPTGQGYELCEGCHPKNHSEPRAIADARKNGHDSRGADLYLWGHWWCCEPCWTAMIAASIKDVYLLEGSEKLFNKAHPENVIGRQFADVQ</sequence>
<dbReference type="PROSITE" id="PS51747">
    <property type="entry name" value="CYT_DCMP_DEAMINASES_2"/>
    <property type="match status" value="1"/>
</dbReference>
<organism evidence="3 4">
    <name type="scientific">Candidatus Kaiserbacteria bacterium RIFCSPHIGHO2_01_FULL_53_29</name>
    <dbReference type="NCBI Taxonomy" id="1798480"/>
    <lineage>
        <taxon>Bacteria</taxon>
        <taxon>Candidatus Kaiseribacteriota</taxon>
    </lineage>
</organism>
<evidence type="ECO:0000313" key="4">
    <source>
        <dbReference type="Proteomes" id="UP000176863"/>
    </source>
</evidence>
<dbReference type="STRING" id="1798480.A2851_04425"/>
<dbReference type="InterPro" id="IPR002125">
    <property type="entry name" value="CMP_dCMP_dom"/>
</dbReference>
<dbReference type="EMBL" id="MFKT01000021">
    <property type="protein sequence ID" value="OGG52905.1"/>
    <property type="molecule type" value="Genomic_DNA"/>
</dbReference>
<dbReference type="Proteomes" id="UP000176863">
    <property type="component" value="Unassembled WGS sequence"/>
</dbReference>
<reference evidence="3 4" key="1">
    <citation type="journal article" date="2016" name="Nat. Commun.">
        <title>Thousands of microbial genomes shed light on interconnected biogeochemical processes in an aquifer system.</title>
        <authorList>
            <person name="Anantharaman K."/>
            <person name="Brown C.T."/>
            <person name="Hug L.A."/>
            <person name="Sharon I."/>
            <person name="Castelle C.J."/>
            <person name="Probst A.J."/>
            <person name="Thomas B.C."/>
            <person name="Singh A."/>
            <person name="Wilkins M.J."/>
            <person name="Karaoz U."/>
            <person name="Brodie E.L."/>
            <person name="Williams K.H."/>
            <person name="Hubbard S.S."/>
            <person name="Banfield J.F."/>
        </authorList>
    </citation>
    <scope>NUCLEOTIDE SEQUENCE [LARGE SCALE GENOMIC DNA]</scope>
</reference>
<name>A0A1F6CUT5_9BACT</name>
<dbReference type="Gene3D" id="3.40.140.10">
    <property type="entry name" value="Cytidine Deaminase, domain 2"/>
    <property type="match status" value="1"/>
</dbReference>